<dbReference type="Proteomes" id="UP000054359">
    <property type="component" value="Unassembled WGS sequence"/>
</dbReference>
<dbReference type="AlphaFoldDB" id="A0A087V0U2"/>
<name>A0A087V0U2_STEMI</name>
<protein>
    <submittedName>
        <fullName evidence="1">Uncharacterized protein</fullName>
    </submittedName>
</protein>
<accession>A0A087V0U2</accession>
<sequence>MFTINNFIFRFFSFAFKKISHIEKILSVQIPFGL</sequence>
<evidence type="ECO:0000313" key="2">
    <source>
        <dbReference type="Proteomes" id="UP000054359"/>
    </source>
</evidence>
<feature type="non-terminal residue" evidence="1">
    <location>
        <position position="34"/>
    </location>
</feature>
<reference evidence="1 2" key="1">
    <citation type="submission" date="2013-11" db="EMBL/GenBank/DDBJ databases">
        <title>Genome sequencing of Stegodyphus mimosarum.</title>
        <authorList>
            <person name="Bechsgaard J."/>
        </authorList>
    </citation>
    <scope>NUCLEOTIDE SEQUENCE [LARGE SCALE GENOMIC DNA]</scope>
</reference>
<keyword evidence="2" id="KW-1185">Reference proteome</keyword>
<evidence type="ECO:0000313" key="1">
    <source>
        <dbReference type="EMBL" id="KFM83231.1"/>
    </source>
</evidence>
<gene>
    <name evidence="1" type="ORF">X975_17710</name>
</gene>
<proteinExistence type="predicted"/>
<organism evidence="1 2">
    <name type="scientific">Stegodyphus mimosarum</name>
    <name type="common">African social velvet spider</name>
    <dbReference type="NCBI Taxonomy" id="407821"/>
    <lineage>
        <taxon>Eukaryota</taxon>
        <taxon>Metazoa</taxon>
        <taxon>Ecdysozoa</taxon>
        <taxon>Arthropoda</taxon>
        <taxon>Chelicerata</taxon>
        <taxon>Arachnida</taxon>
        <taxon>Araneae</taxon>
        <taxon>Araneomorphae</taxon>
        <taxon>Entelegynae</taxon>
        <taxon>Eresoidea</taxon>
        <taxon>Eresidae</taxon>
        <taxon>Stegodyphus</taxon>
    </lineage>
</organism>
<dbReference type="EMBL" id="KL815052">
    <property type="protein sequence ID" value="KFM83231.1"/>
    <property type="molecule type" value="Genomic_DNA"/>
</dbReference>